<dbReference type="Gene3D" id="3.30.565.10">
    <property type="entry name" value="Histidine kinase-like ATPase, C-terminal domain"/>
    <property type="match status" value="1"/>
</dbReference>
<keyword evidence="4" id="KW-0472">Membrane</keyword>
<keyword evidence="2" id="KW-0418">Kinase</keyword>
<dbReference type="Pfam" id="PF02518">
    <property type="entry name" value="HATPase_c"/>
    <property type="match status" value="1"/>
</dbReference>
<keyword evidence="7" id="KW-1185">Reference proteome</keyword>
<name>A0ABP4XQK9_9MICO</name>
<dbReference type="Proteomes" id="UP001499938">
    <property type="component" value="Unassembled WGS sequence"/>
</dbReference>
<keyword evidence="4" id="KW-1133">Transmembrane helix</keyword>
<evidence type="ECO:0000313" key="7">
    <source>
        <dbReference type="Proteomes" id="UP001499938"/>
    </source>
</evidence>
<dbReference type="InterPro" id="IPR050482">
    <property type="entry name" value="Sensor_HK_TwoCompSys"/>
</dbReference>
<dbReference type="Pfam" id="PF07730">
    <property type="entry name" value="HisKA_3"/>
    <property type="match status" value="1"/>
</dbReference>
<keyword evidence="3" id="KW-0902">Two-component regulatory system</keyword>
<keyword evidence="4" id="KW-0812">Transmembrane</keyword>
<dbReference type="InterPro" id="IPR003594">
    <property type="entry name" value="HATPase_dom"/>
</dbReference>
<dbReference type="InterPro" id="IPR011712">
    <property type="entry name" value="Sig_transdc_His_kin_sub3_dim/P"/>
</dbReference>
<feature type="transmembrane region" description="Helical" evidence="4">
    <location>
        <begin position="247"/>
        <end position="267"/>
    </location>
</feature>
<feature type="transmembrane region" description="Helical" evidence="4">
    <location>
        <begin position="70"/>
        <end position="93"/>
    </location>
</feature>
<gene>
    <name evidence="6" type="ORF">GCM10009811_15440</name>
</gene>
<dbReference type="SUPFAM" id="SSF55874">
    <property type="entry name" value="ATPase domain of HSP90 chaperone/DNA topoisomerase II/histidine kinase"/>
    <property type="match status" value="1"/>
</dbReference>
<organism evidence="6 7">
    <name type="scientific">Nostocoides veronense</name>
    <dbReference type="NCBI Taxonomy" id="330836"/>
    <lineage>
        <taxon>Bacteria</taxon>
        <taxon>Bacillati</taxon>
        <taxon>Actinomycetota</taxon>
        <taxon>Actinomycetes</taxon>
        <taxon>Micrococcales</taxon>
        <taxon>Intrasporangiaceae</taxon>
        <taxon>Nostocoides</taxon>
    </lineage>
</organism>
<reference evidence="7" key="1">
    <citation type="journal article" date="2019" name="Int. J. Syst. Evol. Microbiol.">
        <title>The Global Catalogue of Microorganisms (GCM) 10K type strain sequencing project: providing services to taxonomists for standard genome sequencing and annotation.</title>
        <authorList>
            <consortium name="The Broad Institute Genomics Platform"/>
            <consortium name="The Broad Institute Genome Sequencing Center for Infectious Disease"/>
            <person name="Wu L."/>
            <person name="Ma J."/>
        </authorList>
    </citation>
    <scope>NUCLEOTIDE SEQUENCE [LARGE SCALE GENOMIC DNA]</scope>
    <source>
        <strain evidence="7">JCM 15592</strain>
    </source>
</reference>
<sequence>MSGSTPARVAPWSAAAATIALSLAAAWVTGTGSGRAAGLHEVGLKLLVMPLLWAIPGALIAALGPLLLGWSMIAVAALFALSALAGASLQAGVTSGAPWWIWYADRASALIVPLTLVVLLLLPDGRLPSGRWRPWATVAVGLQVLAVAAWASLQGPAAAPDSSLPAWTREFANPVGLLPSGWGEPLQSWAEIAIQVPFLLVPVAVYGKLRGARGDTRRRVVSVLLAVVAFTLLVVVGRWLWPAGGDLLDIVAGGLLALTVTASVLRFRLGWVDRVVGRLTVFLVLATVLALGYALVVSLASTAGSQVSPVAVGLIAAAVTLALAPARARLHDAVDWALYGDSRESARVRRLTEELASSRHQLVTAREEERVLLRRQLHDGLGPTLAGVAMQLRDLDQIVQEDPDLARSRLDRLAQATHQALNEVRQMSRQLRPPALDELGLVGALEEVAESLGLDCVVVSEDLGVLPPGPEAAAYRIGREALTNVARHSGCTSAQLTIARHRDGLQLEVRDHGAGRSGPTGVGTLSMRERAHELGGSLSIEDTDGGGTTVRAWLPLPAQGGTR</sequence>
<feature type="transmembrane region" description="Helical" evidence="4">
    <location>
        <begin position="221"/>
        <end position="241"/>
    </location>
</feature>
<dbReference type="CDD" id="cd16917">
    <property type="entry name" value="HATPase_UhpB-NarQ-NarX-like"/>
    <property type="match status" value="1"/>
</dbReference>
<evidence type="ECO:0000256" key="4">
    <source>
        <dbReference type="SAM" id="Phobius"/>
    </source>
</evidence>
<evidence type="ECO:0000256" key="1">
    <source>
        <dbReference type="ARBA" id="ARBA00022679"/>
    </source>
</evidence>
<comment type="caution">
    <text evidence="6">The sequence shown here is derived from an EMBL/GenBank/DDBJ whole genome shotgun (WGS) entry which is preliminary data.</text>
</comment>
<dbReference type="SMART" id="SM00387">
    <property type="entry name" value="HATPase_c"/>
    <property type="match status" value="1"/>
</dbReference>
<feature type="transmembrane region" description="Helical" evidence="4">
    <location>
        <begin position="99"/>
        <end position="122"/>
    </location>
</feature>
<evidence type="ECO:0000313" key="6">
    <source>
        <dbReference type="EMBL" id="GAA1791569.1"/>
    </source>
</evidence>
<dbReference type="InterPro" id="IPR036890">
    <property type="entry name" value="HATPase_C_sf"/>
</dbReference>
<dbReference type="PANTHER" id="PTHR24421">
    <property type="entry name" value="NITRATE/NITRITE SENSOR PROTEIN NARX-RELATED"/>
    <property type="match status" value="1"/>
</dbReference>
<protein>
    <recommendedName>
        <fullName evidence="5">Histidine kinase/HSP90-like ATPase domain-containing protein</fullName>
    </recommendedName>
</protein>
<feature type="transmembrane region" description="Helical" evidence="4">
    <location>
        <begin position="134"/>
        <end position="153"/>
    </location>
</feature>
<evidence type="ECO:0000259" key="5">
    <source>
        <dbReference type="SMART" id="SM00387"/>
    </source>
</evidence>
<feature type="domain" description="Histidine kinase/HSP90-like ATPase" evidence="5">
    <location>
        <begin position="469"/>
        <end position="558"/>
    </location>
</feature>
<dbReference type="EMBL" id="BAAAPO010000025">
    <property type="protein sequence ID" value="GAA1791569.1"/>
    <property type="molecule type" value="Genomic_DNA"/>
</dbReference>
<feature type="transmembrane region" description="Helical" evidence="4">
    <location>
        <begin position="42"/>
        <end position="63"/>
    </location>
</feature>
<keyword evidence="1" id="KW-0808">Transferase</keyword>
<feature type="transmembrane region" description="Helical" evidence="4">
    <location>
        <begin position="279"/>
        <end position="300"/>
    </location>
</feature>
<proteinExistence type="predicted"/>
<feature type="transmembrane region" description="Helical" evidence="4">
    <location>
        <begin position="192"/>
        <end position="209"/>
    </location>
</feature>
<accession>A0ABP4XQK9</accession>
<dbReference type="RefSeq" id="WP_344083202.1">
    <property type="nucleotide sequence ID" value="NZ_BAAAPO010000025.1"/>
</dbReference>
<evidence type="ECO:0000256" key="2">
    <source>
        <dbReference type="ARBA" id="ARBA00022777"/>
    </source>
</evidence>
<feature type="transmembrane region" description="Helical" evidence="4">
    <location>
        <begin position="306"/>
        <end position="324"/>
    </location>
</feature>
<evidence type="ECO:0000256" key="3">
    <source>
        <dbReference type="ARBA" id="ARBA00023012"/>
    </source>
</evidence>
<dbReference type="Gene3D" id="1.20.5.1930">
    <property type="match status" value="1"/>
</dbReference>